<evidence type="ECO:0008006" key="4">
    <source>
        <dbReference type="Google" id="ProtNLM"/>
    </source>
</evidence>
<dbReference type="EMBL" id="MPRL01000036">
    <property type="protein sequence ID" value="OOZ39988.1"/>
    <property type="molecule type" value="Genomic_DNA"/>
</dbReference>
<protein>
    <recommendedName>
        <fullName evidence="4">Chemotaxis methyl-accepting receptor HlyB-like 4HB MCP domain-containing protein</fullName>
    </recommendedName>
</protein>
<proteinExistence type="predicted"/>
<keyword evidence="3" id="KW-1185">Reference proteome</keyword>
<comment type="caution">
    <text evidence="2">The sequence shown here is derived from an EMBL/GenBank/DDBJ whole genome shotgun (WGS) entry which is preliminary data.</text>
</comment>
<accession>A0A1T2L4F6</accession>
<dbReference type="RefSeq" id="WP_135622223.1">
    <property type="nucleotide sequence ID" value="NZ_MPRL01000036.1"/>
</dbReference>
<evidence type="ECO:0000313" key="2">
    <source>
        <dbReference type="EMBL" id="OOZ39988.1"/>
    </source>
</evidence>
<dbReference type="Proteomes" id="UP000191110">
    <property type="component" value="Unassembled WGS sequence"/>
</dbReference>
<evidence type="ECO:0000313" key="3">
    <source>
        <dbReference type="Proteomes" id="UP000191110"/>
    </source>
</evidence>
<reference evidence="2 3" key="1">
    <citation type="submission" date="2016-11" db="EMBL/GenBank/DDBJ databases">
        <title>Mixed transmission modes and dynamic genome evolution in an obligate animal-bacterial symbiosis.</title>
        <authorList>
            <person name="Russell S.L."/>
            <person name="Corbett-Detig R.B."/>
            <person name="Cavanaugh C.M."/>
        </authorList>
    </citation>
    <scope>NUCLEOTIDE SEQUENCE [LARGE SCALE GENOMIC DNA]</scope>
    <source>
        <strain evidence="2">Sveles-Q1</strain>
    </source>
</reference>
<gene>
    <name evidence="2" type="ORF">BOW53_09440</name>
</gene>
<dbReference type="AlphaFoldDB" id="A0A1T2L4F6"/>
<name>A0A1T2L4F6_9GAMM</name>
<keyword evidence="1" id="KW-0175">Coiled coil</keyword>
<organism evidence="2 3">
    <name type="scientific">Solemya pervernicosa gill symbiont</name>
    <dbReference type="NCBI Taxonomy" id="642797"/>
    <lineage>
        <taxon>Bacteria</taxon>
        <taxon>Pseudomonadati</taxon>
        <taxon>Pseudomonadota</taxon>
        <taxon>Gammaproteobacteria</taxon>
        <taxon>sulfur-oxidizing symbionts</taxon>
    </lineage>
</organism>
<feature type="coiled-coil region" evidence="1">
    <location>
        <begin position="83"/>
        <end position="113"/>
    </location>
</feature>
<evidence type="ECO:0000256" key="1">
    <source>
        <dbReference type="SAM" id="Coils"/>
    </source>
</evidence>
<sequence>MNNMSMKNKFALVCSILALAVIVQGIIIFTGSNSIINESKQIANNEIPILNKAHQLKLSVVQVQQWLTDISATRALDGLNDGFDEAEANAALFKQLLSELKELDTENRAYTNRCCLPLSLITQSERRWHRPILMMDLLAATR</sequence>
<dbReference type="OrthoDB" id="9806704at2"/>